<accession>A0A645CH73</accession>
<sequence>MNIDVSELKGKRNSKRNINVVIEKESFYDGTETVMVSSSIKFDGVIRFVGDIFHLNGTITAELLLTCSRCLKKFPYTIEMDIEEKLSTSASNEESEIISIKNDKIDMDEIVESNLIIQLPVKRLCSESCKGLCQQCGTDLNHKECSCDDVDVDPRLAKLKDLFSKA</sequence>
<dbReference type="InterPro" id="IPR003772">
    <property type="entry name" value="YceD"/>
</dbReference>
<organism evidence="1">
    <name type="scientific">bioreactor metagenome</name>
    <dbReference type="NCBI Taxonomy" id="1076179"/>
    <lineage>
        <taxon>unclassified sequences</taxon>
        <taxon>metagenomes</taxon>
        <taxon>ecological metagenomes</taxon>
    </lineage>
</organism>
<evidence type="ECO:0008006" key="2">
    <source>
        <dbReference type="Google" id="ProtNLM"/>
    </source>
</evidence>
<dbReference type="PANTHER" id="PTHR34374:SF1">
    <property type="entry name" value="LARGE RIBOSOMAL RNA SUBUNIT ACCUMULATION PROTEIN YCED HOMOLOG 1, CHLOROPLASTIC"/>
    <property type="match status" value="1"/>
</dbReference>
<reference evidence="1" key="1">
    <citation type="submission" date="2019-08" db="EMBL/GenBank/DDBJ databases">
        <authorList>
            <person name="Kucharzyk K."/>
            <person name="Murdoch R.W."/>
            <person name="Higgins S."/>
            <person name="Loffler F."/>
        </authorList>
    </citation>
    <scope>NUCLEOTIDE SEQUENCE</scope>
</reference>
<evidence type="ECO:0000313" key="1">
    <source>
        <dbReference type="EMBL" id="MPM76293.1"/>
    </source>
</evidence>
<name>A0A645CH73_9ZZZZ</name>
<dbReference type="AlphaFoldDB" id="A0A645CH73"/>
<dbReference type="Pfam" id="PF02620">
    <property type="entry name" value="YceD"/>
    <property type="match status" value="1"/>
</dbReference>
<dbReference type="PANTHER" id="PTHR34374">
    <property type="entry name" value="LARGE RIBOSOMAL RNA SUBUNIT ACCUMULATION PROTEIN YCED HOMOLOG 1, CHLOROPLASTIC"/>
    <property type="match status" value="1"/>
</dbReference>
<comment type="caution">
    <text evidence="1">The sequence shown here is derived from an EMBL/GenBank/DDBJ whole genome shotgun (WGS) entry which is preliminary data.</text>
</comment>
<proteinExistence type="predicted"/>
<dbReference type="EMBL" id="VSSQ01027185">
    <property type="protein sequence ID" value="MPM76293.1"/>
    <property type="molecule type" value="Genomic_DNA"/>
</dbReference>
<protein>
    <recommendedName>
        <fullName evidence="2">Large ribosomal RNA subunit accumulation protein YceD</fullName>
    </recommendedName>
</protein>
<gene>
    <name evidence="1" type="ORF">SDC9_123291</name>
</gene>